<gene>
    <name evidence="1" type="ORF">LCGC14_0471950</name>
</gene>
<dbReference type="EMBL" id="LAZR01000502">
    <property type="protein sequence ID" value="KKN66374.1"/>
    <property type="molecule type" value="Genomic_DNA"/>
</dbReference>
<name>A0A0F9SH55_9ZZZZ</name>
<evidence type="ECO:0000313" key="1">
    <source>
        <dbReference type="EMBL" id="KKN66374.1"/>
    </source>
</evidence>
<sequence>MLKWWMHLTMGTALGFILAVSFATVAARSGEVWLSCYATSTRSPGSPERWIMTFKCGKGDIANVVAELQ</sequence>
<accession>A0A0F9SH55</accession>
<proteinExistence type="predicted"/>
<comment type="caution">
    <text evidence="1">The sequence shown here is derived from an EMBL/GenBank/DDBJ whole genome shotgun (WGS) entry which is preliminary data.</text>
</comment>
<protein>
    <submittedName>
        <fullName evidence="1">Uncharacterized protein</fullName>
    </submittedName>
</protein>
<reference evidence="1" key="1">
    <citation type="journal article" date="2015" name="Nature">
        <title>Complex archaea that bridge the gap between prokaryotes and eukaryotes.</title>
        <authorList>
            <person name="Spang A."/>
            <person name="Saw J.H."/>
            <person name="Jorgensen S.L."/>
            <person name="Zaremba-Niedzwiedzka K."/>
            <person name="Martijn J."/>
            <person name="Lind A.E."/>
            <person name="van Eijk R."/>
            <person name="Schleper C."/>
            <person name="Guy L."/>
            <person name="Ettema T.J."/>
        </authorList>
    </citation>
    <scope>NUCLEOTIDE SEQUENCE</scope>
</reference>
<dbReference type="AlphaFoldDB" id="A0A0F9SH55"/>
<organism evidence="1">
    <name type="scientific">marine sediment metagenome</name>
    <dbReference type="NCBI Taxonomy" id="412755"/>
    <lineage>
        <taxon>unclassified sequences</taxon>
        <taxon>metagenomes</taxon>
        <taxon>ecological metagenomes</taxon>
    </lineage>
</organism>